<organism evidence="1 2">
    <name type="scientific">Rhodnius prolixus</name>
    <name type="common">Triatomid bug</name>
    <dbReference type="NCBI Taxonomy" id="13249"/>
    <lineage>
        <taxon>Eukaryota</taxon>
        <taxon>Metazoa</taxon>
        <taxon>Ecdysozoa</taxon>
        <taxon>Arthropoda</taxon>
        <taxon>Hexapoda</taxon>
        <taxon>Insecta</taxon>
        <taxon>Pterygota</taxon>
        <taxon>Neoptera</taxon>
        <taxon>Paraneoptera</taxon>
        <taxon>Hemiptera</taxon>
        <taxon>Heteroptera</taxon>
        <taxon>Panheteroptera</taxon>
        <taxon>Cimicomorpha</taxon>
        <taxon>Reduviidae</taxon>
        <taxon>Triatominae</taxon>
        <taxon>Rhodnius</taxon>
    </lineage>
</organism>
<dbReference type="Proteomes" id="UP000015103">
    <property type="component" value="Unassembled WGS sequence"/>
</dbReference>
<accession>T1ICC3</accession>
<name>T1ICC3_RHOPR</name>
<keyword evidence="2" id="KW-1185">Reference proteome</keyword>
<sequence>MTRSLEFIPVIQLFSLYNSVKKSLDSVNYEKRYKPLKFERIRNELEIDEKCNLKYLTKYYNKNIAIDTTYTTIFSLHFGKEIIEI</sequence>
<reference evidence="1" key="1">
    <citation type="submission" date="2015-05" db="UniProtKB">
        <authorList>
            <consortium name="EnsemblMetazoa"/>
        </authorList>
    </citation>
    <scope>IDENTIFICATION</scope>
</reference>
<proteinExistence type="predicted"/>
<protein>
    <submittedName>
        <fullName evidence="1">Uncharacterized protein</fullName>
    </submittedName>
</protein>
<evidence type="ECO:0000313" key="1">
    <source>
        <dbReference type="EnsemblMetazoa" id="RPRC013943-PA"/>
    </source>
</evidence>
<dbReference type="VEuPathDB" id="VectorBase:RPRC013943"/>
<dbReference type="HOGENOM" id="CLU_2515441_0_0_1"/>
<evidence type="ECO:0000313" key="2">
    <source>
        <dbReference type="Proteomes" id="UP000015103"/>
    </source>
</evidence>
<dbReference type="EnsemblMetazoa" id="RPRC013943-RA">
    <property type="protein sequence ID" value="RPRC013943-PA"/>
    <property type="gene ID" value="RPRC013943"/>
</dbReference>
<dbReference type="EMBL" id="ACPB03033781">
    <property type="status" value="NOT_ANNOTATED_CDS"/>
    <property type="molecule type" value="Genomic_DNA"/>
</dbReference>
<dbReference type="AlphaFoldDB" id="T1ICC3"/>
<dbReference type="InParanoid" id="T1ICC3"/>